<dbReference type="OrthoDB" id="5525824at2"/>
<keyword evidence="1" id="KW-0732">Signal</keyword>
<gene>
    <name evidence="3" type="ORF">BWR18_18975</name>
</gene>
<evidence type="ECO:0000313" key="3">
    <source>
        <dbReference type="EMBL" id="APX13532.1"/>
    </source>
</evidence>
<dbReference type="EMBL" id="CP019312">
    <property type="protein sequence ID" value="APX13532.1"/>
    <property type="molecule type" value="Genomic_DNA"/>
</dbReference>
<dbReference type="AlphaFoldDB" id="A0A1P8MZV3"/>
<accession>A0A1P8MZV3</accession>
<evidence type="ECO:0000313" key="4">
    <source>
        <dbReference type="Proteomes" id="UP000186336"/>
    </source>
</evidence>
<evidence type="ECO:0000259" key="2">
    <source>
        <dbReference type="Pfam" id="PF04264"/>
    </source>
</evidence>
<dbReference type="PIRSF" id="PIRSF029811">
    <property type="entry name" value="UCP029811"/>
    <property type="match status" value="1"/>
</dbReference>
<dbReference type="Pfam" id="PF04264">
    <property type="entry name" value="YceI"/>
    <property type="match status" value="1"/>
</dbReference>
<keyword evidence="4" id="KW-1185">Reference proteome</keyword>
<dbReference type="STRING" id="299262.BWR18_18975"/>
<protein>
    <submittedName>
        <fullName evidence="3">Polyisoprenoid-binding protein</fullName>
    </submittedName>
</protein>
<dbReference type="InterPro" id="IPR036761">
    <property type="entry name" value="TTHA0802/YceI-like_sf"/>
</dbReference>
<reference evidence="3 4" key="1">
    <citation type="submission" date="2017-01" db="EMBL/GenBank/DDBJ databases">
        <title>Complete genome of Tateyamaria omphalii DOK1-4 isolated from seawater in Dokdo.</title>
        <authorList>
            <person name="Kim J.H."/>
            <person name="Chi W.-J."/>
        </authorList>
    </citation>
    <scope>NUCLEOTIDE SEQUENCE [LARGE SCALE GENOMIC DNA]</scope>
    <source>
        <strain evidence="3 4">DOK1-4</strain>
    </source>
</reference>
<proteinExistence type="predicted"/>
<dbReference type="Proteomes" id="UP000186336">
    <property type="component" value="Chromosome"/>
</dbReference>
<dbReference type="Gene3D" id="2.40.128.110">
    <property type="entry name" value="Lipid/polyisoprenoid-binding, YceI-like"/>
    <property type="match status" value="1"/>
</dbReference>
<feature type="chain" id="PRO_5012501384" evidence="1">
    <location>
        <begin position="22"/>
        <end position="196"/>
    </location>
</feature>
<dbReference type="SUPFAM" id="SSF101874">
    <property type="entry name" value="YceI-like"/>
    <property type="match status" value="1"/>
</dbReference>
<feature type="signal peptide" evidence="1">
    <location>
        <begin position="1"/>
        <end position="21"/>
    </location>
</feature>
<name>A0A1P8MZV3_9RHOB</name>
<sequence length="196" mass="20776">MIFRMAAVGLGLALAASTAQAETSTLDGAASNLAFGSIKFNDTGEVHSFKSIDGTVAENGAVTLGIDLSSVETQIDIRNERMVEHVFKNAPRASISAQIDMAAMEAVAVGDSTVMEVEGNLDLLGVDVPLYGDMFIMRLARDKVMVTTDSMMFLSTADAEIDPGVDKLMELADLPNIVRAVPVTLRLMFDADGRSG</sequence>
<organism evidence="3 4">
    <name type="scientific">Tateyamaria omphalii</name>
    <dbReference type="NCBI Taxonomy" id="299262"/>
    <lineage>
        <taxon>Bacteria</taxon>
        <taxon>Pseudomonadati</taxon>
        <taxon>Pseudomonadota</taxon>
        <taxon>Alphaproteobacteria</taxon>
        <taxon>Rhodobacterales</taxon>
        <taxon>Roseobacteraceae</taxon>
        <taxon>Tateyamaria</taxon>
    </lineage>
</organism>
<dbReference type="InterPro" id="IPR007372">
    <property type="entry name" value="Lipid/polyisoprenoid-bd_YceI"/>
</dbReference>
<evidence type="ECO:0000256" key="1">
    <source>
        <dbReference type="SAM" id="SignalP"/>
    </source>
</evidence>
<feature type="domain" description="Lipid/polyisoprenoid-binding YceI-like" evidence="2">
    <location>
        <begin position="25"/>
        <end position="130"/>
    </location>
</feature>
<dbReference type="KEGG" id="tom:BWR18_18975"/>
<dbReference type="InterPro" id="IPR027016">
    <property type="entry name" value="UCP029811"/>
</dbReference>